<name>A0A0G4EF58_VITBC</name>
<dbReference type="InterPro" id="IPR001752">
    <property type="entry name" value="Kinesin_motor_dom"/>
</dbReference>
<feature type="region of interest" description="Disordered" evidence="5">
    <location>
        <begin position="1028"/>
        <end position="1116"/>
    </location>
</feature>
<feature type="region of interest" description="Disordered" evidence="5">
    <location>
        <begin position="1272"/>
        <end position="1360"/>
    </location>
</feature>
<organism evidence="7 8">
    <name type="scientific">Vitrella brassicaformis (strain CCMP3155)</name>
    <dbReference type="NCBI Taxonomy" id="1169540"/>
    <lineage>
        <taxon>Eukaryota</taxon>
        <taxon>Sar</taxon>
        <taxon>Alveolata</taxon>
        <taxon>Colpodellida</taxon>
        <taxon>Vitrellaceae</taxon>
        <taxon>Vitrella</taxon>
    </lineage>
</organism>
<accession>A0A0G4EF58</accession>
<dbReference type="GO" id="GO:0005524">
    <property type="term" value="F:ATP binding"/>
    <property type="evidence" value="ECO:0007669"/>
    <property type="project" value="InterPro"/>
</dbReference>
<evidence type="ECO:0000256" key="5">
    <source>
        <dbReference type="SAM" id="MobiDB-lite"/>
    </source>
</evidence>
<dbReference type="Pfam" id="PF00225">
    <property type="entry name" value="Kinesin"/>
    <property type="match status" value="1"/>
</dbReference>
<keyword evidence="8" id="KW-1185">Reference proteome</keyword>
<feature type="compositionally biased region" description="Low complexity" evidence="5">
    <location>
        <begin position="1086"/>
        <end position="1116"/>
    </location>
</feature>
<feature type="compositionally biased region" description="Basic and acidic residues" evidence="5">
    <location>
        <begin position="371"/>
        <end position="386"/>
    </location>
</feature>
<dbReference type="GO" id="GO:0007018">
    <property type="term" value="P:microtubule-based movement"/>
    <property type="evidence" value="ECO:0007669"/>
    <property type="project" value="InterPro"/>
</dbReference>
<dbReference type="GO" id="GO:0003777">
    <property type="term" value="F:microtubule motor activity"/>
    <property type="evidence" value="ECO:0007669"/>
    <property type="project" value="InterPro"/>
</dbReference>
<feature type="compositionally biased region" description="Basic and acidic residues" evidence="5">
    <location>
        <begin position="1315"/>
        <end position="1325"/>
    </location>
</feature>
<dbReference type="InterPro" id="IPR036961">
    <property type="entry name" value="Kinesin_motor_dom_sf"/>
</dbReference>
<dbReference type="PANTHER" id="PTHR47968">
    <property type="entry name" value="CENTROMERE PROTEIN E"/>
    <property type="match status" value="1"/>
</dbReference>
<dbReference type="PANTHER" id="PTHR47968:SF36">
    <property type="entry name" value="KINESIN HEAVY CHAIN ISOFORM X1"/>
    <property type="match status" value="1"/>
</dbReference>
<evidence type="ECO:0000256" key="2">
    <source>
        <dbReference type="ARBA" id="ARBA00023054"/>
    </source>
</evidence>
<feature type="region of interest" description="Disordered" evidence="5">
    <location>
        <begin position="324"/>
        <end position="402"/>
    </location>
</feature>
<feature type="compositionally biased region" description="Basic and acidic residues" evidence="5">
    <location>
        <begin position="433"/>
        <end position="444"/>
    </location>
</feature>
<dbReference type="EMBL" id="CDMY01000223">
    <property type="protein sequence ID" value="CEL94601.1"/>
    <property type="molecule type" value="Genomic_DNA"/>
</dbReference>
<sequence length="1360" mass="144714">MKAVVRLTSASEPGISQCTSADGKSLHLPSAHQRTASDVDRYDFDRIYKPSTDLEVLYQDGVASLQQFAHKGEHNAIILIGPPGQDRGWFVEGQDGSEGPGLFRRCLQGLISESQTQQTDAPLTVTLTWCGFVGERIVDILASLNTQRPQGRLQVVEDAQRGTVVEGLEEYLVDDLDAISGAFANVREVSALGHCSHHVLTIHVYNPSGTRSQHGSLRFASIGEQGSGAEEFSSCELPPPYLYESQTPPWACLLAVIPSIAPDLPIPPIPLTHPLTRLLTKCFSGGYRTLLIVSAPDSLAQLPRSAPLLRAGAALRLAYRMRTHARHHTAKDRRPKPAKEQPAVHMASSSQSETVQQTDVTSCLSTASEDVMSRDGAKGPRGEDGRAIGGRGEGEASTQPAVVGGAEEIASGHRFLRTEVGRRFRVGTIETVSPKKEDRTRPEQEGEECDKGGQQPSEAANQTASDTPAPVPQYVLPPRPPSESRTRLPLGPPIPKSPSSPAQGDALLASVHRLIKKHDAAYSPHHQIPLTPPVKSNGEDQPIGPKPRSRLSLPVARGVDFTAHEEQGGKETWPVVDNGGPVKLQQGTPSIPLTPPTLRDGRRFSSPPLPDEAAHGAQEPPMFAQHGALLPSMPAFTYSGGDGGTAGAYARLVEAATAKGPKGDEGGSERAVEDVLPKGARLLRAASADGRRSLPRTYADFQRSSPVASQASSTPPKDAPRALPRPKTAAPPKAVVSPKVTPFVPPGWHVRSTEGRTGPPSCASSVVDELPKRRASVGGNDAAKRSASIGPVGLPPPKDTKADLKAQLAKAHKELKEFHTYKEAMEATLTRTNTQLKATRQSLQAVQKQVHEKGIAVRRLTKGIQDRDKHMAALKLELEENLVLQQKIERAAQAEIGTLRREKDAQIRQLREHLASQGQDVAEREAALEGEHASRQEMVVSMTVQIDRLQKQNQQLMAALHIREQQLNWQQTMSQYLHDQVHALKTGQPAPPSPAFPAPPSLHGLPSHSKLPIASLLDVDQELSGIAAPVDPTLSHSHYSRHSTPAGRRASLPASRRPAVAKVPLPPAGPSNLIPSAAARRSVTPSAAASKRAIPPAAAKAKGAAGKATAAARSKSVGPAARRAALRAGGMRPALPRDIPVQVLVPPVRQMGPSVEAPSHQDERAESAEAAGAEREDYLAADQPVAALPPSAASVIEAHPLVPPIVVGSGTTNISGATQASATQTTGANTPQAAAPSLPPVPHGQPCPVALAVDRSASPPPLLFQRVDTYTQPRMEVRLTPRGPPRENDEGNGREGGSARDLAREMPDSGGSPLSERRAMRKREMAMAAAQRAAGGELSEAGGKDNGEAYRTRDVEDMAL</sequence>
<evidence type="ECO:0000256" key="4">
    <source>
        <dbReference type="SAM" id="Coils"/>
    </source>
</evidence>
<feature type="compositionally biased region" description="Basic and acidic residues" evidence="5">
    <location>
        <begin position="1275"/>
        <end position="1307"/>
    </location>
</feature>
<feature type="compositionally biased region" description="Polar residues" evidence="5">
    <location>
        <begin position="702"/>
        <end position="715"/>
    </location>
</feature>
<feature type="domain" description="Kinesin motor" evidence="6">
    <location>
        <begin position="24"/>
        <end position="208"/>
    </location>
</feature>
<dbReference type="InterPro" id="IPR027640">
    <property type="entry name" value="Kinesin-like_fam"/>
</dbReference>
<feature type="compositionally biased region" description="Basic and acidic residues" evidence="5">
    <location>
        <begin position="1342"/>
        <end position="1360"/>
    </location>
</feature>
<evidence type="ECO:0000313" key="7">
    <source>
        <dbReference type="EMBL" id="CEL94601.1"/>
    </source>
</evidence>
<feature type="region of interest" description="Disordered" evidence="5">
    <location>
        <begin position="1219"/>
        <end position="1238"/>
    </location>
</feature>
<evidence type="ECO:0000256" key="3">
    <source>
        <dbReference type="ARBA" id="ARBA00023175"/>
    </source>
</evidence>
<feature type="region of interest" description="Disordered" evidence="5">
    <location>
        <begin position="985"/>
        <end position="1004"/>
    </location>
</feature>
<feature type="compositionally biased region" description="Polar residues" evidence="5">
    <location>
        <begin position="347"/>
        <end position="368"/>
    </location>
</feature>
<feature type="compositionally biased region" description="Low complexity" evidence="5">
    <location>
        <begin position="1045"/>
        <end position="1058"/>
    </location>
</feature>
<evidence type="ECO:0000256" key="1">
    <source>
        <dbReference type="ARBA" id="ARBA00022701"/>
    </source>
</evidence>
<feature type="compositionally biased region" description="Low complexity" evidence="5">
    <location>
        <begin position="1219"/>
        <end position="1228"/>
    </location>
</feature>
<dbReference type="GO" id="GO:0008017">
    <property type="term" value="F:microtubule binding"/>
    <property type="evidence" value="ECO:0007669"/>
    <property type="project" value="InterPro"/>
</dbReference>
<feature type="region of interest" description="Disordered" evidence="5">
    <location>
        <begin position="1152"/>
        <end position="1174"/>
    </location>
</feature>
<feature type="coiled-coil region" evidence="4">
    <location>
        <begin position="939"/>
        <end position="966"/>
    </location>
</feature>
<feature type="region of interest" description="Disordered" evidence="5">
    <location>
        <begin position="657"/>
        <end position="798"/>
    </location>
</feature>
<dbReference type="STRING" id="1169540.A0A0G4EF58"/>
<keyword evidence="2 4" id="KW-0175">Coiled coil</keyword>
<dbReference type="InParanoid" id="A0A0G4EF58"/>
<dbReference type="VEuPathDB" id="CryptoDB:Vbra_11643"/>
<dbReference type="SUPFAM" id="SSF52540">
    <property type="entry name" value="P-loop containing nucleoside triphosphate hydrolases"/>
    <property type="match status" value="1"/>
</dbReference>
<keyword evidence="3" id="KW-0505">Motor protein</keyword>
<feature type="compositionally biased region" description="Polar residues" evidence="5">
    <location>
        <begin position="454"/>
        <end position="466"/>
    </location>
</feature>
<dbReference type="Gene3D" id="3.40.850.10">
    <property type="entry name" value="Kinesin motor domain"/>
    <property type="match status" value="1"/>
</dbReference>
<gene>
    <name evidence="7" type="ORF">Vbra_11643</name>
</gene>
<proteinExistence type="predicted"/>
<protein>
    <recommendedName>
        <fullName evidence="6">Kinesin motor domain-containing protein</fullName>
    </recommendedName>
</protein>
<feature type="compositionally biased region" description="Basic and acidic residues" evidence="5">
    <location>
        <begin position="1159"/>
        <end position="1174"/>
    </location>
</feature>
<dbReference type="GO" id="GO:0005874">
    <property type="term" value="C:microtubule"/>
    <property type="evidence" value="ECO:0007669"/>
    <property type="project" value="UniProtKB-KW"/>
</dbReference>
<evidence type="ECO:0000259" key="6">
    <source>
        <dbReference type="Pfam" id="PF00225"/>
    </source>
</evidence>
<feature type="region of interest" description="Disordered" evidence="5">
    <location>
        <begin position="521"/>
        <end position="628"/>
    </location>
</feature>
<reference evidence="7 8" key="1">
    <citation type="submission" date="2014-11" db="EMBL/GenBank/DDBJ databases">
        <authorList>
            <person name="Zhu J."/>
            <person name="Qi W."/>
            <person name="Song R."/>
        </authorList>
    </citation>
    <scope>NUCLEOTIDE SEQUENCE [LARGE SCALE GENOMIC DNA]</scope>
</reference>
<dbReference type="InterPro" id="IPR027417">
    <property type="entry name" value="P-loop_NTPase"/>
</dbReference>
<dbReference type="Proteomes" id="UP000041254">
    <property type="component" value="Unassembled WGS sequence"/>
</dbReference>
<feature type="compositionally biased region" description="Pro residues" evidence="5">
    <location>
        <begin position="989"/>
        <end position="1000"/>
    </location>
</feature>
<feature type="region of interest" description="Disordered" evidence="5">
    <location>
        <begin position="427"/>
        <end position="504"/>
    </location>
</feature>
<evidence type="ECO:0000313" key="8">
    <source>
        <dbReference type="Proteomes" id="UP000041254"/>
    </source>
</evidence>
<feature type="compositionally biased region" description="Pro residues" evidence="5">
    <location>
        <begin position="469"/>
        <end position="481"/>
    </location>
</feature>
<feature type="compositionally biased region" description="Basic and acidic residues" evidence="5">
    <location>
        <begin position="661"/>
        <end position="676"/>
    </location>
</feature>
<feature type="compositionally biased region" description="Basic residues" evidence="5">
    <location>
        <begin position="324"/>
        <end position="336"/>
    </location>
</feature>
<keyword evidence="1" id="KW-0493">Microtubule</keyword>